<dbReference type="Pfam" id="PF00069">
    <property type="entry name" value="Pkinase"/>
    <property type="match status" value="1"/>
</dbReference>
<dbReference type="RefSeq" id="WP_344912603.1">
    <property type="nucleotide sequence ID" value="NZ_BAABDL010000104.1"/>
</dbReference>
<evidence type="ECO:0000256" key="5">
    <source>
        <dbReference type="ARBA" id="ARBA00022840"/>
    </source>
</evidence>
<organism evidence="7 8">
    <name type="scientific">Amphibacillus indicireducens</name>
    <dbReference type="NCBI Taxonomy" id="1076330"/>
    <lineage>
        <taxon>Bacteria</taxon>
        <taxon>Bacillati</taxon>
        <taxon>Bacillota</taxon>
        <taxon>Bacilli</taxon>
        <taxon>Bacillales</taxon>
        <taxon>Bacillaceae</taxon>
        <taxon>Amphibacillus</taxon>
    </lineage>
</organism>
<evidence type="ECO:0000313" key="7">
    <source>
        <dbReference type="EMBL" id="GAA4074074.1"/>
    </source>
</evidence>
<dbReference type="SMART" id="SM00220">
    <property type="entry name" value="S_TKc"/>
    <property type="match status" value="1"/>
</dbReference>
<evidence type="ECO:0000256" key="3">
    <source>
        <dbReference type="ARBA" id="ARBA00022741"/>
    </source>
</evidence>
<sequence length="452" mass="53046">MYNKTLLRNEYEMFLDKYRFTDSKLGSHWLYSENFNMKCIPESGFKIHVSSTVFNAIHIQEACIPYLEQNSIQFKVVRKLNLFELQNRGVFGFSQIGKLITIYPSDFNEFKKVINDLYLKTKLIEGVNIPSDFKYRSSKVIFYRYGAFIDIKKNNKYYMKLPNGNIVEDKRDKSIPRDINLDFSDYKIDRVLELPKRFLILEILRKRGKGGTYKVLDLKDRKLKIMKEGTYLGELEESGIDGLDRALWEFYLLELFNELDYTPNVYEKFYVENSFFFIQEFKKGRTLEDFSLNKSISRKEAQNILSKIAHKIIELNSLYGVIIRDLSMTNILIDENLNISLIDFEYAHINEQGAPPVIKIGSPGFYDESTNGVSIKDDIYSLVCIYYYLLNPSSYKKLINSNIDLYRRSVNYTNKDLSSMNKEDINIIEKGLNYEIESVSELLSLLNEMLVK</sequence>
<dbReference type="InterPro" id="IPR057929">
    <property type="entry name" value="RamC_N"/>
</dbReference>
<dbReference type="InterPro" id="IPR000719">
    <property type="entry name" value="Prot_kinase_dom"/>
</dbReference>
<dbReference type="Proteomes" id="UP001501734">
    <property type="component" value="Unassembled WGS sequence"/>
</dbReference>
<reference evidence="8" key="1">
    <citation type="journal article" date="2019" name="Int. J. Syst. Evol. Microbiol.">
        <title>The Global Catalogue of Microorganisms (GCM) 10K type strain sequencing project: providing services to taxonomists for standard genome sequencing and annotation.</title>
        <authorList>
            <consortium name="The Broad Institute Genomics Platform"/>
            <consortium name="The Broad Institute Genome Sequencing Center for Infectious Disease"/>
            <person name="Wu L."/>
            <person name="Ma J."/>
        </authorList>
    </citation>
    <scope>NUCLEOTIDE SEQUENCE [LARGE SCALE GENOMIC DNA]</scope>
    <source>
        <strain evidence="8">JCM 17250</strain>
    </source>
</reference>
<keyword evidence="5" id="KW-0067">ATP-binding</keyword>
<keyword evidence="1" id="KW-0723">Serine/threonine-protein kinase</keyword>
<dbReference type="Gene3D" id="1.10.510.10">
    <property type="entry name" value="Transferase(Phosphotransferase) domain 1"/>
    <property type="match status" value="1"/>
</dbReference>
<dbReference type="PROSITE" id="PS50011">
    <property type="entry name" value="PROTEIN_KINASE_DOM"/>
    <property type="match status" value="1"/>
</dbReference>
<keyword evidence="3" id="KW-0547">Nucleotide-binding</keyword>
<dbReference type="InterPro" id="IPR011009">
    <property type="entry name" value="Kinase-like_dom_sf"/>
</dbReference>
<evidence type="ECO:0000259" key="6">
    <source>
        <dbReference type="PROSITE" id="PS50011"/>
    </source>
</evidence>
<comment type="caution">
    <text evidence="7">The sequence shown here is derived from an EMBL/GenBank/DDBJ whole genome shotgun (WGS) entry which is preliminary data.</text>
</comment>
<feature type="domain" description="Protein kinase" evidence="6">
    <location>
        <begin position="201"/>
        <end position="452"/>
    </location>
</feature>
<dbReference type="Pfam" id="PF25816">
    <property type="entry name" value="RamC_N"/>
    <property type="match status" value="1"/>
</dbReference>
<dbReference type="SUPFAM" id="SSF56112">
    <property type="entry name" value="Protein kinase-like (PK-like)"/>
    <property type="match status" value="1"/>
</dbReference>
<keyword evidence="2" id="KW-0808">Transferase</keyword>
<dbReference type="PANTHER" id="PTHR24345:SF0">
    <property type="entry name" value="CELL CYCLE SERINE_THREONINE-PROTEIN KINASE CDC5_MSD2"/>
    <property type="match status" value="1"/>
</dbReference>
<evidence type="ECO:0000256" key="4">
    <source>
        <dbReference type="ARBA" id="ARBA00022777"/>
    </source>
</evidence>
<proteinExistence type="predicted"/>
<evidence type="ECO:0000313" key="8">
    <source>
        <dbReference type="Proteomes" id="UP001501734"/>
    </source>
</evidence>
<keyword evidence="8" id="KW-1185">Reference proteome</keyword>
<accession>A0ABP7VV08</accession>
<keyword evidence="4" id="KW-0418">Kinase</keyword>
<gene>
    <name evidence="7" type="ORF">GCM10022410_19110</name>
</gene>
<protein>
    <recommendedName>
        <fullName evidence="6">Protein kinase domain-containing protein</fullName>
    </recommendedName>
</protein>
<dbReference type="EMBL" id="BAABDL010000104">
    <property type="protein sequence ID" value="GAA4074074.1"/>
    <property type="molecule type" value="Genomic_DNA"/>
</dbReference>
<dbReference type="PANTHER" id="PTHR24345">
    <property type="entry name" value="SERINE/THREONINE-PROTEIN KINASE PLK"/>
    <property type="match status" value="1"/>
</dbReference>
<evidence type="ECO:0000256" key="1">
    <source>
        <dbReference type="ARBA" id="ARBA00022527"/>
    </source>
</evidence>
<evidence type="ECO:0000256" key="2">
    <source>
        <dbReference type="ARBA" id="ARBA00022679"/>
    </source>
</evidence>
<name>A0ABP7VV08_9BACI</name>